<organism evidence="2 3">
    <name type="scientific">Bacterioplanoides pacificum</name>
    <dbReference type="NCBI Taxonomy" id="1171596"/>
    <lineage>
        <taxon>Bacteria</taxon>
        <taxon>Pseudomonadati</taxon>
        <taxon>Pseudomonadota</taxon>
        <taxon>Gammaproteobacteria</taxon>
        <taxon>Oceanospirillales</taxon>
        <taxon>Oceanospirillaceae</taxon>
        <taxon>Bacterioplanoides</taxon>
    </lineage>
</organism>
<dbReference type="Gene3D" id="1.10.30.50">
    <property type="match status" value="1"/>
</dbReference>
<sequence length="128" mass="14033">MKVETLLHRQGGLCFYCRKRLPRHAASIEHIVPQVMDGAEGFNNLAACCKSMNSHLQGISPKHKIELLLNHWGGCPCPDPSLHNPTSQTMPVLFTDFDDPGDVCASDYATVVDSVEVPDDPAFGQTEN</sequence>
<evidence type="ECO:0000313" key="3">
    <source>
        <dbReference type="Proteomes" id="UP001595722"/>
    </source>
</evidence>
<dbReference type="RefSeq" id="WP_376867796.1">
    <property type="nucleotide sequence ID" value="NZ_JBHRYB010000015.1"/>
</dbReference>
<evidence type="ECO:0000313" key="2">
    <source>
        <dbReference type="EMBL" id="MFC3681406.1"/>
    </source>
</evidence>
<accession>A0ABV7VY11</accession>
<gene>
    <name evidence="2" type="ORF">ACFOMG_14975</name>
</gene>
<dbReference type="GO" id="GO:0004519">
    <property type="term" value="F:endonuclease activity"/>
    <property type="evidence" value="ECO:0007669"/>
    <property type="project" value="UniProtKB-KW"/>
</dbReference>
<reference evidence="3" key="1">
    <citation type="journal article" date="2019" name="Int. J. Syst. Evol. Microbiol.">
        <title>The Global Catalogue of Microorganisms (GCM) 10K type strain sequencing project: providing services to taxonomists for standard genome sequencing and annotation.</title>
        <authorList>
            <consortium name="The Broad Institute Genomics Platform"/>
            <consortium name="The Broad Institute Genome Sequencing Center for Infectious Disease"/>
            <person name="Wu L."/>
            <person name="Ma J."/>
        </authorList>
    </citation>
    <scope>NUCLEOTIDE SEQUENCE [LARGE SCALE GENOMIC DNA]</scope>
    <source>
        <strain evidence="3">KCTC 42424</strain>
    </source>
</reference>
<keyword evidence="3" id="KW-1185">Reference proteome</keyword>
<dbReference type="InterPro" id="IPR003615">
    <property type="entry name" value="HNH_nuc"/>
</dbReference>
<comment type="caution">
    <text evidence="2">The sequence shown here is derived from an EMBL/GenBank/DDBJ whole genome shotgun (WGS) entry which is preliminary data.</text>
</comment>
<dbReference type="SMART" id="SM00507">
    <property type="entry name" value="HNHc"/>
    <property type="match status" value="1"/>
</dbReference>
<name>A0ABV7VY11_9GAMM</name>
<keyword evidence="2" id="KW-0540">Nuclease</keyword>
<proteinExistence type="predicted"/>
<dbReference type="EMBL" id="JBHRYB010000015">
    <property type="protein sequence ID" value="MFC3681406.1"/>
    <property type="molecule type" value="Genomic_DNA"/>
</dbReference>
<dbReference type="Pfam" id="PF14279">
    <property type="entry name" value="HNH_5"/>
    <property type="match status" value="1"/>
</dbReference>
<keyword evidence="2" id="KW-0255">Endonuclease</keyword>
<protein>
    <submittedName>
        <fullName evidence="2">HNH endonuclease</fullName>
    </submittedName>
</protein>
<feature type="domain" description="HNH nuclease" evidence="1">
    <location>
        <begin position="2"/>
        <end position="54"/>
    </location>
</feature>
<evidence type="ECO:0000259" key="1">
    <source>
        <dbReference type="SMART" id="SM00507"/>
    </source>
</evidence>
<keyword evidence="2" id="KW-0378">Hydrolase</keyword>
<dbReference type="InterPro" id="IPR029471">
    <property type="entry name" value="HNH_5"/>
</dbReference>
<dbReference type="Proteomes" id="UP001595722">
    <property type="component" value="Unassembled WGS sequence"/>
</dbReference>